<reference evidence="1 2" key="1">
    <citation type="submission" date="2019-07" db="EMBL/GenBank/DDBJ databases">
        <title>The pathways for chlorine oxyanion respiration interact through the shared metabolite chlorate.</title>
        <authorList>
            <person name="Barnum T.P."/>
            <person name="Cheng Y."/>
            <person name="Hill K.A."/>
            <person name="Lucas L.N."/>
            <person name="Carlson H.K."/>
            <person name="Coates J.D."/>
        </authorList>
    </citation>
    <scope>NUCLEOTIDE SEQUENCE [LARGE SCALE GENOMIC DNA]</scope>
    <source>
        <strain evidence="1 2">BK-1</strain>
    </source>
</reference>
<dbReference type="Proteomes" id="UP000316649">
    <property type="component" value="Unassembled WGS sequence"/>
</dbReference>
<evidence type="ECO:0000313" key="1">
    <source>
        <dbReference type="EMBL" id="TVO78445.1"/>
    </source>
</evidence>
<gene>
    <name evidence="1" type="ORF">FHP88_01910</name>
</gene>
<sequence>MLLAVPSNRRVTYFRGKKVQFTKPPKSFQEQIGILESRGMIISDHGSAAHYLSHLNYYRLRGYWLPFEADQKAHSFKSGVTFDDVLNLYIFDRELRLLALDAIERIEVSLRTQWAYHLARLHGPHAYLNAGLSKNPRWHANNLSSLMKELERSDEVFVSHYNETYSVPESPPVWAVCEVMSLGLLSRWYKSLRPASTRTAIARTYDLPDRVLESFVEHMAYIRNICAHHSRLWNRRMTKTMELPRTKPKGLSANFDHQQERKLYNTLVMIAYFMDMISPDHHWKKRLFHLLEEHKIDARAMGFPTDWQSRSIWQS</sequence>
<proteinExistence type="predicted"/>
<dbReference type="AlphaFoldDB" id="A0A558DNV1"/>
<keyword evidence="2" id="KW-1185">Reference proteome</keyword>
<accession>A0A558DNV1</accession>
<dbReference type="EMBL" id="VMNH01000003">
    <property type="protein sequence ID" value="TVO78445.1"/>
    <property type="molecule type" value="Genomic_DNA"/>
</dbReference>
<comment type="caution">
    <text evidence="1">The sequence shown here is derived from an EMBL/GenBank/DDBJ whole genome shotgun (WGS) entry which is preliminary data.</text>
</comment>
<evidence type="ECO:0000313" key="2">
    <source>
        <dbReference type="Proteomes" id="UP000316649"/>
    </source>
</evidence>
<dbReference type="OrthoDB" id="5363652at2"/>
<dbReference type="Pfam" id="PF07751">
    <property type="entry name" value="Abi_2"/>
    <property type="match status" value="1"/>
</dbReference>
<name>A0A558DNV1_9GAMM</name>
<organism evidence="1 2">
    <name type="scientific">Sedimenticola selenatireducens</name>
    <dbReference type="NCBI Taxonomy" id="191960"/>
    <lineage>
        <taxon>Bacteria</taxon>
        <taxon>Pseudomonadati</taxon>
        <taxon>Pseudomonadota</taxon>
        <taxon>Gammaproteobacteria</taxon>
        <taxon>Chromatiales</taxon>
        <taxon>Sedimenticolaceae</taxon>
        <taxon>Sedimenticola</taxon>
    </lineage>
</organism>
<protein>
    <submittedName>
        <fullName evidence="1">Abi family protein</fullName>
    </submittedName>
</protein>
<dbReference type="InterPro" id="IPR011664">
    <property type="entry name" value="Abi_system_AbiD/AbiF-like"/>
</dbReference>